<dbReference type="SUPFAM" id="SSF56112">
    <property type="entry name" value="Protein kinase-like (PK-like)"/>
    <property type="match status" value="1"/>
</dbReference>
<dbReference type="Gene3D" id="3.30.200.20">
    <property type="entry name" value="Phosphorylase Kinase, domain 1"/>
    <property type="match status" value="1"/>
</dbReference>
<feature type="compositionally biased region" description="Polar residues" evidence="7">
    <location>
        <begin position="271"/>
        <end position="298"/>
    </location>
</feature>
<feature type="compositionally biased region" description="Basic and acidic residues" evidence="7">
    <location>
        <begin position="165"/>
        <end position="189"/>
    </location>
</feature>
<dbReference type="Gene3D" id="1.10.510.10">
    <property type="entry name" value="Transferase(Phosphotransferase) domain 1"/>
    <property type="match status" value="1"/>
</dbReference>
<evidence type="ECO:0000256" key="3">
    <source>
        <dbReference type="ARBA" id="ARBA00022777"/>
    </source>
</evidence>
<feature type="region of interest" description="Disordered" evidence="7">
    <location>
        <begin position="1"/>
        <end position="22"/>
    </location>
</feature>
<dbReference type="InterPro" id="IPR011009">
    <property type="entry name" value="Kinase-like_dom_sf"/>
</dbReference>
<name>A0A9P4R0C4_9PLEO</name>
<proteinExistence type="inferred from homology"/>
<feature type="compositionally biased region" description="Polar residues" evidence="7">
    <location>
        <begin position="555"/>
        <end position="572"/>
    </location>
</feature>
<feature type="region of interest" description="Disordered" evidence="7">
    <location>
        <begin position="39"/>
        <end position="65"/>
    </location>
</feature>
<keyword evidence="10" id="KW-1185">Reference proteome</keyword>
<accession>A0A9P4R0C4</accession>
<evidence type="ECO:0000256" key="6">
    <source>
        <dbReference type="PROSITE-ProRule" id="PRU10141"/>
    </source>
</evidence>
<evidence type="ECO:0000313" key="9">
    <source>
        <dbReference type="EMBL" id="KAF2734755.1"/>
    </source>
</evidence>
<keyword evidence="2 6" id="KW-0547">Nucleotide-binding</keyword>
<protein>
    <submittedName>
        <fullName evidence="9">Kinase-like protein</fullName>
    </submittedName>
</protein>
<evidence type="ECO:0000259" key="8">
    <source>
        <dbReference type="PROSITE" id="PS50011"/>
    </source>
</evidence>
<reference evidence="9" key="1">
    <citation type="journal article" date="2020" name="Stud. Mycol.">
        <title>101 Dothideomycetes genomes: a test case for predicting lifestyles and emergence of pathogens.</title>
        <authorList>
            <person name="Haridas S."/>
            <person name="Albert R."/>
            <person name="Binder M."/>
            <person name="Bloem J."/>
            <person name="Labutti K."/>
            <person name="Salamov A."/>
            <person name="Andreopoulos B."/>
            <person name="Baker S."/>
            <person name="Barry K."/>
            <person name="Bills G."/>
            <person name="Bluhm B."/>
            <person name="Cannon C."/>
            <person name="Castanera R."/>
            <person name="Culley D."/>
            <person name="Daum C."/>
            <person name="Ezra D."/>
            <person name="Gonzalez J."/>
            <person name="Henrissat B."/>
            <person name="Kuo A."/>
            <person name="Liang C."/>
            <person name="Lipzen A."/>
            <person name="Lutzoni F."/>
            <person name="Magnuson J."/>
            <person name="Mondo S."/>
            <person name="Nolan M."/>
            <person name="Ohm R."/>
            <person name="Pangilinan J."/>
            <person name="Park H.-J."/>
            <person name="Ramirez L."/>
            <person name="Alfaro M."/>
            <person name="Sun H."/>
            <person name="Tritt A."/>
            <person name="Yoshinaga Y."/>
            <person name="Zwiers L.-H."/>
            <person name="Turgeon B."/>
            <person name="Goodwin S."/>
            <person name="Spatafora J."/>
            <person name="Crous P."/>
            <person name="Grigoriev I."/>
        </authorList>
    </citation>
    <scope>NUCLEOTIDE SEQUENCE</scope>
    <source>
        <strain evidence="9">CBS 125425</strain>
    </source>
</reference>
<feature type="region of interest" description="Disordered" evidence="7">
    <location>
        <begin position="464"/>
        <end position="526"/>
    </location>
</feature>
<feature type="region of interest" description="Disordered" evidence="7">
    <location>
        <begin position="248"/>
        <end position="394"/>
    </location>
</feature>
<dbReference type="InterPro" id="IPR000719">
    <property type="entry name" value="Prot_kinase_dom"/>
</dbReference>
<feature type="compositionally biased region" description="Low complexity" evidence="7">
    <location>
        <begin position="39"/>
        <end position="50"/>
    </location>
</feature>
<feature type="compositionally biased region" description="Polar residues" evidence="7">
    <location>
        <begin position="52"/>
        <end position="61"/>
    </location>
</feature>
<evidence type="ECO:0000313" key="10">
    <source>
        <dbReference type="Proteomes" id="UP000799444"/>
    </source>
</evidence>
<feature type="region of interest" description="Disordered" evidence="7">
    <location>
        <begin position="81"/>
        <end position="214"/>
    </location>
</feature>
<evidence type="ECO:0000256" key="7">
    <source>
        <dbReference type="SAM" id="MobiDB-lite"/>
    </source>
</evidence>
<dbReference type="InterPro" id="IPR050339">
    <property type="entry name" value="CC_SR_Kinase"/>
</dbReference>
<keyword evidence="4 6" id="KW-0067">ATP-binding</keyword>
<evidence type="ECO:0000256" key="1">
    <source>
        <dbReference type="ARBA" id="ARBA00022679"/>
    </source>
</evidence>
<dbReference type="InterPro" id="IPR017441">
    <property type="entry name" value="Protein_kinase_ATP_BS"/>
</dbReference>
<dbReference type="PANTHER" id="PTHR11042:SF187">
    <property type="entry name" value="EUKARYOTIC TRANSLATION INITIATION FACTOR 2-ALPHA KINASE 2"/>
    <property type="match status" value="1"/>
</dbReference>
<dbReference type="GO" id="GO:0005634">
    <property type="term" value="C:nucleus"/>
    <property type="evidence" value="ECO:0007669"/>
    <property type="project" value="TreeGrafter"/>
</dbReference>
<dbReference type="Pfam" id="PF00069">
    <property type="entry name" value="Pkinase"/>
    <property type="match status" value="1"/>
</dbReference>
<dbReference type="GO" id="GO:0004694">
    <property type="term" value="F:eukaryotic translation initiation factor 2alpha kinase activity"/>
    <property type="evidence" value="ECO:0007669"/>
    <property type="project" value="TreeGrafter"/>
</dbReference>
<dbReference type="EMBL" id="ML996144">
    <property type="protein sequence ID" value="KAF2734755.1"/>
    <property type="molecule type" value="Genomic_DNA"/>
</dbReference>
<keyword evidence="1" id="KW-0808">Transferase</keyword>
<evidence type="ECO:0000256" key="4">
    <source>
        <dbReference type="ARBA" id="ARBA00022840"/>
    </source>
</evidence>
<dbReference type="SMART" id="SM00220">
    <property type="entry name" value="S_TKc"/>
    <property type="match status" value="1"/>
</dbReference>
<dbReference type="PANTHER" id="PTHR11042">
    <property type="entry name" value="EUKARYOTIC TRANSLATION INITIATION FACTOR 2-ALPHA KINASE EIF2-ALPHA KINASE -RELATED"/>
    <property type="match status" value="1"/>
</dbReference>
<dbReference type="OrthoDB" id="5337378at2759"/>
<comment type="similarity">
    <text evidence="5">Belongs to the protein kinase superfamily. Ser/Thr protein kinase family. GCN2 subfamily.</text>
</comment>
<dbReference type="Proteomes" id="UP000799444">
    <property type="component" value="Unassembled WGS sequence"/>
</dbReference>
<feature type="region of interest" description="Disordered" evidence="7">
    <location>
        <begin position="544"/>
        <end position="669"/>
    </location>
</feature>
<dbReference type="InterPro" id="IPR008271">
    <property type="entry name" value="Ser/Thr_kinase_AS"/>
</dbReference>
<dbReference type="GO" id="GO:0005524">
    <property type="term" value="F:ATP binding"/>
    <property type="evidence" value="ECO:0007669"/>
    <property type="project" value="UniProtKB-UniRule"/>
</dbReference>
<dbReference type="GO" id="GO:0005737">
    <property type="term" value="C:cytoplasm"/>
    <property type="evidence" value="ECO:0007669"/>
    <property type="project" value="TreeGrafter"/>
</dbReference>
<dbReference type="PROSITE" id="PS00107">
    <property type="entry name" value="PROTEIN_KINASE_ATP"/>
    <property type="match status" value="1"/>
</dbReference>
<dbReference type="AlphaFoldDB" id="A0A9P4R0C4"/>
<evidence type="ECO:0000256" key="2">
    <source>
        <dbReference type="ARBA" id="ARBA00022741"/>
    </source>
</evidence>
<dbReference type="PROSITE" id="PS00108">
    <property type="entry name" value="PROTEIN_KINASE_ST"/>
    <property type="match status" value="1"/>
</dbReference>
<feature type="compositionally biased region" description="Basic and acidic residues" evidence="7">
    <location>
        <begin position="582"/>
        <end position="592"/>
    </location>
</feature>
<comment type="caution">
    <text evidence="9">The sequence shown here is derived from an EMBL/GenBank/DDBJ whole genome shotgun (WGS) entry which is preliminary data.</text>
</comment>
<sequence length="1069" mass="117515">MDFAYTPHRETGGIMHLPSPTHPHSYRLETLSPIQQLRRSLSRSPSKPSRFQLRTRTTDSPGSPLALSRAFITRAPIDLSPVANSQQSPSSTPQAPPPKKKFNLRRTAPFRSSPRTRTNSKSPRRVLAESSGNANASPFFAVRRTSDEENTPRKPSFEEMVNGSMEHKSTDKPSRRDRPVTMDFARSRTDSSAPGANCLLPAKSSPLKRSDGVMNLDTKSVTSPVAKRRSLHGATSFGTDFENIFDNIATPRTSTDDPQQPSDTDIGLGYSFSSPAVSTQSPLRKTSSLRKSTLSQRHGSGVARAKPTGEFAIPSHPASRNSNRHSLDGSSLFGFNAPQSTPVRKPTPFAMPSLRGGVGQQQPHPLSNTLTPSSSRSSTVDESPSHTPFGTPGILAYAPPPAAPRIHAFSKSLPVGATRPRAETDVHGSMETPNKWAPPAPEAVVFLSTGLVSKKRNVNLQEPADEMEPPHMPDTPSKRFSFPPSGATTPTFARRSIFEIPPRPEPESGSPSTPSIFNTSLNSTTSLGRGGKLFGDFSTSHQRRGSFVSIDGDENSVSPSGNHMTDSQSSNEDMPPTPTKQSDGRRSKENSLRRNAMRGRVSLASDTFAPIGTPSIDIPPAAEKTTTSLFGSSPHTPLDSFAPPDPSRLSISGNRRNSIPFPPATPTTPRDVNYFGMSHGAMTPIVGGNQKDIDQSLKGRFVHQSILGKGEFSVVYQVSQPIGQQVSFAGTPNNQVWAIKKAKKPIVGRLDRDKRLREVAMLQELRGNEHILSFTDHWIEHHYLYIQTEYCENGNLQDFLDQAGIKGRLDDFRIWKILLELSMGVKYMHDNDIIHLDLKPANVLIDWEGVLKIADFGMACKLPVPDDIDHEGDRHYLAPEALTGRVGKATDIYVLGMIMLEIAMNAQLPPNGEHWRRYRSGDFSGLPSLTWSSDSSLNRDSHGDIIDDDAASLNANGSTETICMSEPGDDRPKFVRISSFKSQPAGFLEEPPIFMRDQADEDALDRLVYSMMHPDPHQRPYIDQVYYSRGCQWVEHRRRSGATVFEGNWGPSDEVLYHDVEAMDMMDTS</sequence>
<feature type="compositionally biased region" description="Low complexity" evidence="7">
    <location>
        <begin position="365"/>
        <end position="382"/>
    </location>
</feature>
<feature type="domain" description="Protein kinase" evidence="8">
    <location>
        <begin position="701"/>
        <end position="1034"/>
    </location>
</feature>
<feature type="compositionally biased region" description="Polar residues" evidence="7">
    <location>
        <begin position="250"/>
        <end position="263"/>
    </location>
</feature>
<organism evidence="9 10">
    <name type="scientific">Polyplosphaeria fusca</name>
    <dbReference type="NCBI Taxonomy" id="682080"/>
    <lineage>
        <taxon>Eukaryota</taxon>
        <taxon>Fungi</taxon>
        <taxon>Dikarya</taxon>
        <taxon>Ascomycota</taxon>
        <taxon>Pezizomycotina</taxon>
        <taxon>Dothideomycetes</taxon>
        <taxon>Pleosporomycetidae</taxon>
        <taxon>Pleosporales</taxon>
        <taxon>Tetraplosphaeriaceae</taxon>
        <taxon>Polyplosphaeria</taxon>
    </lineage>
</organism>
<dbReference type="PROSITE" id="PS50011">
    <property type="entry name" value="PROTEIN_KINASE_DOM"/>
    <property type="match status" value="1"/>
</dbReference>
<feature type="compositionally biased region" description="Polar residues" evidence="7">
    <location>
        <begin position="624"/>
        <end position="635"/>
    </location>
</feature>
<feature type="compositionally biased region" description="Polar residues" evidence="7">
    <location>
        <begin position="516"/>
        <end position="526"/>
    </location>
</feature>
<feature type="binding site" evidence="6">
    <location>
        <position position="740"/>
    </location>
    <ligand>
        <name>ATP</name>
        <dbReference type="ChEBI" id="CHEBI:30616"/>
    </ligand>
</feature>
<keyword evidence="3 9" id="KW-0418">Kinase</keyword>
<feature type="compositionally biased region" description="Basic and acidic residues" evidence="7">
    <location>
        <begin position="144"/>
        <end position="157"/>
    </location>
</feature>
<evidence type="ECO:0000256" key="5">
    <source>
        <dbReference type="ARBA" id="ARBA00037982"/>
    </source>
</evidence>
<gene>
    <name evidence="9" type="ORF">EJ04DRAFT_230502</name>
</gene>